<feature type="transmembrane region" description="Helical" evidence="1">
    <location>
        <begin position="42"/>
        <end position="62"/>
    </location>
</feature>
<reference evidence="2 3" key="1">
    <citation type="submission" date="2018-11" db="EMBL/GenBank/DDBJ databases">
        <title>Sequencing the genomes of 1000 actinobacteria strains.</title>
        <authorList>
            <person name="Klenk H.-P."/>
        </authorList>
    </citation>
    <scope>NUCLEOTIDE SEQUENCE [LARGE SCALE GENOMIC DNA]</scope>
    <source>
        <strain evidence="2 3">DSM 10546</strain>
    </source>
</reference>
<accession>A0A3N1ZRT3</accession>
<dbReference type="EMBL" id="RKHG01000001">
    <property type="protein sequence ID" value="ROR53067.1"/>
    <property type="molecule type" value="Genomic_DNA"/>
</dbReference>
<sequence length="99" mass="10360">MTSPAPARRAVPWGTVGCLVAALGWFPGLVVVWKIVELEMAMGLLAFGPVLLGALGALLAAVDRRLDGASRVGWATTSLVVGLLALPLYWFIAMALWGA</sequence>
<comment type="caution">
    <text evidence="2">The sequence shown here is derived from an EMBL/GenBank/DDBJ whole genome shotgun (WGS) entry which is preliminary data.</text>
</comment>
<evidence type="ECO:0000313" key="3">
    <source>
        <dbReference type="Proteomes" id="UP000275749"/>
    </source>
</evidence>
<feature type="transmembrane region" description="Helical" evidence="1">
    <location>
        <begin position="12"/>
        <end position="36"/>
    </location>
</feature>
<dbReference type="Proteomes" id="UP000275749">
    <property type="component" value="Unassembled WGS sequence"/>
</dbReference>
<gene>
    <name evidence="2" type="ORF">EDD41_0190</name>
</gene>
<protein>
    <submittedName>
        <fullName evidence="2">Uncharacterized protein</fullName>
    </submittedName>
</protein>
<feature type="transmembrane region" description="Helical" evidence="1">
    <location>
        <begin position="74"/>
        <end position="97"/>
    </location>
</feature>
<organism evidence="2 3">
    <name type="scientific">Luteococcus japonicus</name>
    <dbReference type="NCBI Taxonomy" id="33984"/>
    <lineage>
        <taxon>Bacteria</taxon>
        <taxon>Bacillati</taxon>
        <taxon>Actinomycetota</taxon>
        <taxon>Actinomycetes</taxon>
        <taxon>Propionibacteriales</taxon>
        <taxon>Propionibacteriaceae</taxon>
        <taxon>Luteococcus</taxon>
    </lineage>
</organism>
<keyword evidence="1" id="KW-1133">Transmembrane helix</keyword>
<proteinExistence type="predicted"/>
<evidence type="ECO:0000313" key="2">
    <source>
        <dbReference type="EMBL" id="ROR53067.1"/>
    </source>
</evidence>
<keyword evidence="1" id="KW-0812">Transmembrane</keyword>
<dbReference type="RefSeq" id="WP_148060428.1">
    <property type="nucleotide sequence ID" value="NZ_RKHG01000001.1"/>
</dbReference>
<dbReference type="AlphaFoldDB" id="A0A3N1ZRT3"/>
<keyword evidence="1" id="KW-0472">Membrane</keyword>
<evidence type="ECO:0000256" key="1">
    <source>
        <dbReference type="SAM" id="Phobius"/>
    </source>
</evidence>
<name>A0A3N1ZRT3_9ACTN</name>